<evidence type="ECO:0000313" key="3">
    <source>
        <dbReference type="Proteomes" id="UP000265520"/>
    </source>
</evidence>
<name>A0A392SQB1_9FABA</name>
<feature type="compositionally biased region" description="Acidic residues" evidence="1">
    <location>
        <begin position="54"/>
        <end position="68"/>
    </location>
</feature>
<feature type="non-terminal residue" evidence="2">
    <location>
        <position position="89"/>
    </location>
</feature>
<organism evidence="2 3">
    <name type="scientific">Trifolium medium</name>
    <dbReference type="NCBI Taxonomy" id="97028"/>
    <lineage>
        <taxon>Eukaryota</taxon>
        <taxon>Viridiplantae</taxon>
        <taxon>Streptophyta</taxon>
        <taxon>Embryophyta</taxon>
        <taxon>Tracheophyta</taxon>
        <taxon>Spermatophyta</taxon>
        <taxon>Magnoliopsida</taxon>
        <taxon>eudicotyledons</taxon>
        <taxon>Gunneridae</taxon>
        <taxon>Pentapetalae</taxon>
        <taxon>rosids</taxon>
        <taxon>fabids</taxon>
        <taxon>Fabales</taxon>
        <taxon>Fabaceae</taxon>
        <taxon>Papilionoideae</taxon>
        <taxon>50 kb inversion clade</taxon>
        <taxon>NPAAA clade</taxon>
        <taxon>Hologalegina</taxon>
        <taxon>IRL clade</taxon>
        <taxon>Trifolieae</taxon>
        <taxon>Trifolium</taxon>
    </lineage>
</organism>
<feature type="region of interest" description="Disordered" evidence="1">
    <location>
        <begin position="43"/>
        <end position="76"/>
    </location>
</feature>
<comment type="caution">
    <text evidence="2">The sequence shown here is derived from an EMBL/GenBank/DDBJ whole genome shotgun (WGS) entry which is preliminary data.</text>
</comment>
<evidence type="ECO:0000256" key="1">
    <source>
        <dbReference type="SAM" id="MobiDB-lite"/>
    </source>
</evidence>
<evidence type="ECO:0000313" key="2">
    <source>
        <dbReference type="EMBL" id="MCI51053.1"/>
    </source>
</evidence>
<dbReference type="AlphaFoldDB" id="A0A392SQB1"/>
<sequence>MRRRRAIRRSRKTLDNRANEEIDKCDDVSSECSVSVEVTAKKHGRKRKRIVSSSEEDDEAGLDGENDGFVENQNSSEIEMPLSNLIIIK</sequence>
<accession>A0A392SQB1</accession>
<proteinExistence type="predicted"/>
<keyword evidence="3" id="KW-1185">Reference proteome</keyword>
<protein>
    <submittedName>
        <fullName evidence="2">Uncharacterized protein</fullName>
    </submittedName>
</protein>
<dbReference type="Proteomes" id="UP000265520">
    <property type="component" value="Unassembled WGS sequence"/>
</dbReference>
<reference evidence="2 3" key="1">
    <citation type="journal article" date="2018" name="Front. Plant Sci.">
        <title>Red Clover (Trifolium pratense) and Zigzag Clover (T. medium) - A Picture of Genomic Similarities and Differences.</title>
        <authorList>
            <person name="Dluhosova J."/>
            <person name="Istvanek J."/>
            <person name="Nedelnik J."/>
            <person name="Repkova J."/>
        </authorList>
    </citation>
    <scope>NUCLEOTIDE SEQUENCE [LARGE SCALE GENOMIC DNA]</scope>
    <source>
        <strain evidence="3">cv. 10/8</strain>
        <tissue evidence="2">Leaf</tissue>
    </source>
</reference>
<dbReference type="EMBL" id="LXQA010426108">
    <property type="protein sequence ID" value="MCI51053.1"/>
    <property type="molecule type" value="Genomic_DNA"/>
</dbReference>